<sequence>MTILWDLLQDDCIGQLSDGLSHDCEKILCSLICWIADKRIRMKFIEGCLDNLSKNYSIIVSLRLLPKLFISFQQYRGGSDTHSITLWADKERQMLKHFFSNLILYAKRREIKPTSNLSGSPHELYTHTEEIQSRLQFLTFIFSYAGSPESFQLSKEQVDTLWNCLATDKECSDELFSWNMQNIPHCMVRLL</sequence>
<dbReference type="GO" id="GO:0006508">
    <property type="term" value="P:proteolysis"/>
    <property type="evidence" value="ECO:0007669"/>
    <property type="project" value="UniProtKB-KW"/>
</dbReference>
<dbReference type="EnsemblMetazoa" id="tetur05g00430.1">
    <property type="protein sequence ID" value="tetur05g00430.1"/>
    <property type="gene ID" value="tetur05g00430"/>
</dbReference>
<reference evidence="6" key="1">
    <citation type="submission" date="2011-08" db="EMBL/GenBank/DDBJ databases">
        <authorList>
            <person name="Rombauts S."/>
        </authorList>
    </citation>
    <scope>NUCLEOTIDE SEQUENCE</scope>
    <source>
        <strain evidence="6">London</strain>
    </source>
</reference>
<dbReference type="Pfam" id="PF25010">
    <property type="entry name" value="ARM_UBP24_USP9X-Y"/>
    <property type="match status" value="1"/>
</dbReference>
<evidence type="ECO:0000313" key="6">
    <source>
        <dbReference type="Proteomes" id="UP000015104"/>
    </source>
</evidence>
<dbReference type="InterPro" id="IPR056850">
    <property type="entry name" value="ARM_UBP34_24_USP9X_Y"/>
</dbReference>
<keyword evidence="3" id="KW-0378">Hydrolase</keyword>
<feature type="domain" description="UBP34/UBP24/USP9X/USP9Y-like ARM repeat region" evidence="4">
    <location>
        <begin position="3"/>
        <end position="172"/>
    </location>
</feature>
<evidence type="ECO:0000259" key="4">
    <source>
        <dbReference type="Pfam" id="PF25010"/>
    </source>
</evidence>
<evidence type="ECO:0000313" key="5">
    <source>
        <dbReference type="EnsemblMetazoa" id="tetur05g00430.1"/>
    </source>
</evidence>
<dbReference type="AlphaFoldDB" id="T1K3W0"/>
<keyword evidence="6" id="KW-1185">Reference proteome</keyword>
<dbReference type="EMBL" id="CAEY01001560">
    <property type="status" value="NOT_ANNOTATED_CDS"/>
    <property type="molecule type" value="Genomic_DNA"/>
</dbReference>
<accession>T1K3W0</accession>
<proteinExistence type="predicted"/>
<name>T1K3W0_TETUR</name>
<organism evidence="5 6">
    <name type="scientific">Tetranychus urticae</name>
    <name type="common">Two-spotted spider mite</name>
    <dbReference type="NCBI Taxonomy" id="32264"/>
    <lineage>
        <taxon>Eukaryota</taxon>
        <taxon>Metazoa</taxon>
        <taxon>Ecdysozoa</taxon>
        <taxon>Arthropoda</taxon>
        <taxon>Chelicerata</taxon>
        <taxon>Arachnida</taxon>
        <taxon>Acari</taxon>
        <taxon>Acariformes</taxon>
        <taxon>Trombidiformes</taxon>
        <taxon>Prostigmata</taxon>
        <taxon>Eleutherengona</taxon>
        <taxon>Raphignathae</taxon>
        <taxon>Tetranychoidea</taxon>
        <taxon>Tetranychidae</taxon>
        <taxon>Tetranychus</taxon>
    </lineage>
</organism>
<evidence type="ECO:0000256" key="1">
    <source>
        <dbReference type="ARBA" id="ARBA00022670"/>
    </source>
</evidence>
<dbReference type="HOGENOM" id="CLU_1423212_0_0_1"/>
<keyword evidence="2" id="KW-0833">Ubl conjugation pathway</keyword>
<dbReference type="STRING" id="32264.T1K3W0"/>
<dbReference type="eggNOG" id="KOG1866">
    <property type="taxonomic scope" value="Eukaryota"/>
</dbReference>
<protein>
    <recommendedName>
        <fullName evidence="4">UBP34/UBP24/USP9X/USP9Y-like ARM repeat region domain-containing protein</fullName>
    </recommendedName>
</protein>
<reference evidence="5" key="2">
    <citation type="submission" date="2015-06" db="UniProtKB">
        <authorList>
            <consortium name="EnsemblMetazoa"/>
        </authorList>
    </citation>
    <scope>IDENTIFICATION</scope>
</reference>
<evidence type="ECO:0000256" key="2">
    <source>
        <dbReference type="ARBA" id="ARBA00022786"/>
    </source>
</evidence>
<evidence type="ECO:0000256" key="3">
    <source>
        <dbReference type="ARBA" id="ARBA00022801"/>
    </source>
</evidence>
<dbReference type="GO" id="GO:0008233">
    <property type="term" value="F:peptidase activity"/>
    <property type="evidence" value="ECO:0007669"/>
    <property type="project" value="UniProtKB-KW"/>
</dbReference>
<keyword evidence="1" id="KW-0645">Protease</keyword>
<dbReference type="Proteomes" id="UP000015104">
    <property type="component" value="Unassembled WGS sequence"/>
</dbReference>